<dbReference type="GO" id="GO:0006688">
    <property type="term" value="P:glycosphingolipid biosynthetic process"/>
    <property type="evidence" value="ECO:0007669"/>
    <property type="project" value="TreeGrafter"/>
</dbReference>
<keyword evidence="5" id="KW-1185">Reference proteome</keyword>
<sequence>PATFYPLHWKRWEELFTVGGSNAWSWPSNTVGIHLWNKFSRGAPLHPGDGSVVDRTSKKNCPKVYATVRQIRKLRDHLQKKKTRHLSSKHNHDT</sequence>
<comment type="similarity">
    <text evidence="1">Belongs to the glycosyltransferase 32 family.</text>
</comment>
<organism evidence="4 5">
    <name type="scientific">Halocaridina rubra</name>
    <name type="common">Hawaiian red shrimp</name>
    <dbReference type="NCBI Taxonomy" id="373956"/>
    <lineage>
        <taxon>Eukaryota</taxon>
        <taxon>Metazoa</taxon>
        <taxon>Ecdysozoa</taxon>
        <taxon>Arthropoda</taxon>
        <taxon>Crustacea</taxon>
        <taxon>Multicrustacea</taxon>
        <taxon>Malacostraca</taxon>
        <taxon>Eumalacostraca</taxon>
        <taxon>Eucarida</taxon>
        <taxon>Decapoda</taxon>
        <taxon>Pleocyemata</taxon>
        <taxon>Caridea</taxon>
        <taxon>Atyoidea</taxon>
        <taxon>Atyidae</taxon>
        <taxon>Halocaridina</taxon>
    </lineage>
</organism>
<name>A0AAN8X4W4_HALRR</name>
<dbReference type="InterPro" id="IPR051981">
    <property type="entry name" value="Glycosyltransf_32"/>
</dbReference>
<feature type="domain" description="Alpha 1,4-glycosyltransferase" evidence="3">
    <location>
        <begin position="2"/>
        <end position="67"/>
    </location>
</feature>
<dbReference type="Pfam" id="PF04572">
    <property type="entry name" value="Gb3_synth"/>
    <property type="match status" value="1"/>
</dbReference>
<evidence type="ECO:0000256" key="1">
    <source>
        <dbReference type="ARBA" id="ARBA00009003"/>
    </source>
</evidence>
<gene>
    <name evidence="4" type="ORF">SK128_019143</name>
</gene>
<comment type="caution">
    <text evidence="4">The sequence shown here is derived from an EMBL/GenBank/DDBJ whole genome shotgun (WGS) entry which is preliminary data.</text>
</comment>
<dbReference type="InterPro" id="IPR007652">
    <property type="entry name" value="A1-4-GlycosylTfrase_dom"/>
</dbReference>
<feature type="non-terminal residue" evidence="4">
    <location>
        <position position="1"/>
    </location>
</feature>
<dbReference type="EMBL" id="JAXCGZ010011599">
    <property type="protein sequence ID" value="KAK7074433.1"/>
    <property type="molecule type" value="Genomic_DNA"/>
</dbReference>
<proteinExistence type="inferred from homology"/>
<evidence type="ECO:0000259" key="3">
    <source>
        <dbReference type="Pfam" id="PF04572"/>
    </source>
</evidence>
<evidence type="ECO:0000256" key="2">
    <source>
        <dbReference type="ARBA" id="ARBA00022679"/>
    </source>
</evidence>
<accession>A0AAN8X4W4</accession>
<dbReference type="GO" id="GO:0016020">
    <property type="term" value="C:membrane"/>
    <property type="evidence" value="ECO:0007669"/>
    <property type="project" value="GOC"/>
</dbReference>
<protein>
    <recommendedName>
        <fullName evidence="3">Alpha 1,4-glycosyltransferase domain-containing protein</fullName>
    </recommendedName>
</protein>
<dbReference type="PANTHER" id="PTHR12042:SF21">
    <property type="entry name" value="ALPHA1,4-GALACTOSYLTRANSFERASE 1-RELATED"/>
    <property type="match status" value="1"/>
</dbReference>
<keyword evidence="2" id="KW-0808">Transferase</keyword>
<dbReference type="GO" id="GO:0016758">
    <property type="term" value="F:hexosyltransferase activity"/>
    <property type="evidence" value="ECO:0007669"/>
    <property type="project" value="TreeGrafter"/>
</dbReference>
<evidence type="ECO:0000313" key="5">
    <source>
        <dbReference type="Proteomes" id="UP001381693"/>
    </source>
</evidence>
<dbReference type="AlphaFoldDB" id="A0AAN8X4W4"/>
<dbReference type="Proteomes" id="UP001381693">
    <property type="component" value="Unassembled WGS sequence"/>
</dbReference>
<reference evidence="4 5" key="1">
    <citation type="submission" date="2023-11" db="EMBL/GenBank/DDBJ databases">
        <title>Halocaridina rubra genome assembly.</title>
        <authorList>
            <person name="Smith C."/>
        </authorList>
    </citation>
    <scope>NUCLEOTIDE SEQUENCE [LARGE SCALE GENOMIC DNA]</scope>
    <source>
        <strain evidence="4">EP-1</strain>
        <tissue evidence="4">Whole</tissue>
    </source>
</reference>
<dbReference type="PANTHER" id="PTHR12042">
    <property type="entry name" value="LACTOSYLCERAMIDE 4-ALPHA-GALACTOSYLTRANSFERASE ALPHA- 1,4-GALACTOSYLTRANSFERASE"/>
    <property type="match status" value="1"/>
</dbReference>
<evidence type="ECO:0000313" key="4">
    <source>
        <dbReference type="EMBL" id="KAK7074433.1"/>
    </source>
</evidence>